<dbReference type="Gene3D" id="3.90.50.10">
    <property type="entry name" value="Photosynthetic Reaction Center, subunit H, domain 2"/>
    <property type="match status" value="1"/>
</dbReference>
<sequence length="305" mass="32332">MLTTDQARQILDGGNVVGTDGQKIGGVGQVFLDDATGEPEWVTVKTGLFGTAESFVPLTTATLVGHDVEVSFDKDTIKGAPRVKDSDGHLDPSEEAELYHYYGLGGDASGDQQVTDPTTDPTTDPGTDRVTGTDSYVGTDIDVTGGTGGESHDHDHGAGHDASGPDTDTAMTRSEEQLRVGTETVSAGKARLRKYVVTENVTQTVPVSHEEVRIEREPITDANRGDALSGADITSEEHEVDLTAERVVTDKEAVPVERVRMDVDTVTEDETVSEDVRKEQIDTDATDADGTADTSGTTHSNGRTS</sequence>
<proteinExistence type="predicted"/>
<dbReference type="Pfam" id="PF09557">
    <property type="entry name" value="DUF2382"/>
    <property type="match status" value="1"/>
</dbReference>
<dbReference type="InterPro" id="IPR027275">
    <property type="entry name" value="PRC-brl_dom"/>
</dbReference>
<evidence type="ECO:0000259" key="2">
    <source>
        <dbReference type="Pfam" id="PF05239"/>
    </source>
</evidence>
<dbReference type="InterPro" id="IPR011033">
    <property type="entry name" value="PRC_barrel-like_sf"/>
</dbReference>
<dbReference type="NCBIfam" id="TIGR02271">
    <property type="entry name" value="YsnF/AvaK domain"/>
    <property type="match status" value="1"/>
</dbReference>
<evidence type="ECO:0000256" key="1">
    <source>
        <dbReference type="SAM" id="MobiDB-lite"/>
    </source>
</evidence>
<reference evidence="5" key="1">
    <citation type="journal article" date="2019" name="Int. J. Syst. Evol. Microbiol.">
        <title>The Global Catalogue of Microorganisms (GCM) 10K type strain sequencing project: providing services to taxonomists for standard genome sequencing and annotation.</title>
        <authorList>
            <consortium name="The Broad Institute Genomics Platform"/>
            <consortium name="The Broad Institute Genome Sequencing Center for Infectious Disease"/>
            <person name="Wu L."/>
            <person name="Ma J."/>
        </authorList>
    </citation>
    <scope>NUCLEOTIDE SEQUENCE [LARGE SCALE GENOMIC DNA]</scope>
    <source>
        <strain evidence="5">JCM 18459</strain>
    </source>
</reference>
<evidence type="ECO:0000259" key="3">
    <source>
        <dbReference type="Pfam" id="PF09557"/>
    </source>
</evidence>
<dbReference type="SUPFAM" id="SSF50346">
    <property type="entry name" value="PRC-barrel domain"/>
    <property type="match status" value="1"/>
</dbReference>
<dbReference type="InterPro" id="IPR052967">
    <property type="entry name" value="Stress_Response_Assoc"/>
</dbReference>
<dbReference type="PANTHER" id="PTHR38463:SF1">
    <property type="entry name" value="STRESS RESPONSE PROTEIN YSNF"/>
    <property type="match status" value="1"/>
</dbReference>
<name>A0ABP9P6C8_9ACTN</name>
<keyword evidence="5" id="KW-1185">Reference proteome</keyword>
<feature type="region of interest" description="Disordered" evidence="1">
    <location>
        <begin position="260"/>
        <end position="305"/>
    </location>
</feature>
<dbReference type="InterPro" id="IPR019060">
    <property type="entry name" value="DUF2382"/>
</dbReference>
<dbReference type="InterPro" id="IPR014747">
    <property type="entry name" value="Bac_photo_RC_H_C"/>
</dbReference>
<dbReference type="PANTHER" id="PTHR38463">
    <property type="entry name" value="STRESS RESPONSE PROTEIN YSNF"/>
    <property type="match status" value="1"/>
</dbReference>
<evidence type="ECO:0000313" key="5">
    <source>
        <dbReference type="Proteomes" id="UP001500221"/>
    </source>
</evidence>
<accession>A0ABP9P6C8</accession>
<comment type="caution">
    <text evidence="4">The sequence shown here is derived from an EMBL/GenBank/DDBJ whole genome shotgun (WGS) entry which is preliminary data.</text>
</comment>
<feature type="region of interest" description="Disordered" evidence="1">
    <location>
        <begin position="103"/>
        <end position="169"/>
    </location>
</feature>
<organism evidence="4 5">
    <name type="scientific">Nocardioides marinquilinus</name>
    <dbReference type="NCBI Taxonomy" id="1210400"/>
    <lineage>
        <taxon>Bacteria</taxon>
        <taxon>Bacillati</taxon>
        <taxon>Actinomycetota</taxon>
        <taxon>Actinomycetes</taxon>
        <taxon>Propionibacteriales</taxon>
        <taxon>Nocardioidaceae</taxon>
        <taxon>Nocardioides</taxon>
    </lineage>
</organism>
<dbReference type="Pfam" id="PF05239">
    <property type="entry name" value="PRC"/>
    <property type="match status" value="1"/>
</dbReference>
<gene>
    <name evidence="4" type="ORF">GCM10023340_03410</name>
</gene>
<dbReference type="RefSeq" id="WP_345453844.1">
    <property type="nucleotide sequence ID" value="NZ_BAABKG010000001.1"/>
</dbReference>
<feature type="domain" description="PRC-barrel" evidence="2">
    <location>
        <begin position="14"/>
        <end position="76"/>
    </location>
</feature>
<dbReference type="EMBL" id="BAABKG010000001">
    <property type="protein sequence ID" value="GAA5141534.1"/>
    <property type="molecule type" value="Genomic_DNA"/>
</dbReference>
<protein>
    <submittedName>
        <fullName evidence="4">PRC and DUF2382 domain-containing protein</fullName>
    </submittedName>
</protein>
<feature type="compositionally biased region" description="Low complexity" evidence="1">
    <location>
        <begin position="288"/>
        <end position="298"/>
    </location>
</feature>
<feature type="compositionally biased region" description="Basic and acidic residues" evidence="1">
    <location>
        <begin position="150"/>
        <end position="159"/>
    </location>
</feature>
<feature type="compositionally biased region" description="Low complexity" evidence="1">
    <location>
        <begin position="110"/>
        <end position="144"/>
    </location>
</feature>
<dbReference type="Proteomes" id="UP001500221">
    <property type="component" value="Unassembled WGS sequence"/>
</dbReference>
<feature type="domain" description="DUF2382" evidence="3">
    <location>
        <begin position="171"/>
        <end position="282"/>
    </location>
</feature>
<evidence type="ECO:0000313" key="4">
    <source>
        <dbReference type="EMBL" id="GAA5141534.1"/>
    </source>
</evidence>